<dbReference type="InterPro" id="IPR005311">
    <property type="entry name" value="PBP_dimer"/>
</dbReference>
<evidence type="ECO:0000259" key="14">
    <source>
        <dbReference type="Pfam" id="PF00905"/>
    </source>
</evidence>
<dbReference type="PANTHER" id="PTHR30627:SF2">
    <property type="entry name" value="PEPTIDOGLYCAN D,D-TRANSPEPTIDASE MRDA"/>
    <property type="match status" value="1"/>
</dbReference>
<dbReference type="GO" id="GO:0008360">
    <property type="term" value="P:regulation of cell shape"/>
    <property type="evidence" value="ECO:0007669"/>
    <property type="project" value="UniProtKB-KW"/>
</dbReference>
<dbReference type="EMBL" id="DRIG01000044">
    <property type="protein sequence ID" value="HEC78321.1"/>
    <property type="molecule type" value="Genomic_DNA"/>
</dbReference>
<keyword evidence="9" id="KW-0573">Peptidoglycan synthesis</keyword>
<evidence type="ECO:0000256" key="12">
    <source>
        <dbReference type="ARBA" id="ARBA00023316"/>
    </source>
</evidence>
<dbReference type="Proteomes" id="UP000885826">
    <property type="component" value="Unassembled WGS sequence"/>
</dbReference>
<dbReference type="InterPro" id="IPR017790">
    <property type="entry name" value="Penicillin-binding_protein_2"/>
</dbReference>
<feature type="domain" description="Penicillin-binding protein dimerisation" evidence="15">
    <location>
        <begin position="51"/>
        <end position="215"/>
    </location>
</feature>
<gene>
    <name evidence="16" type="primary">mrdA</name>
    <name evidence="16" type="ORF">ENI34_04160</name>
</gene>
<keyword evidence="11 13" id="KW-0472">Membrane</keyword>
<dbReference type="Gene3D" id="3.30.1390.30">
    <property type="entry name" value="Penicillin-binding protein 2a, domain 3"/>
    <property type="match status" value="1"/>
</dbReference>
<evidence type="ECO:0000256" key="11">
    <source>
        <dbReference type="ARBA" id="ARBA00023136"/>
    </source>
</evidence>
<dbReference type="GO" id="GO:0005886">
    <property type="term" value="C:plasma membrane"/>
    <property type="evidence" value="ECO:0007669"/>
    <property type="project" value="UniProtKB-SubCell"/>
</dbReference>
<feature type="domain" description="Penicillin-binding protein transpeptidase" evidence="14">
    <location>
        <begin position="253"/>
        <end position="559"/>
    </location>
</feature>
<evidence type="ECO:0000256" key="4">
    <source>
        <dbReference type="ARBA" id="ARBA00022519"/>
    </source>
</evidence>
<dbReference type="Gene3D" id="3.40.710.10">
    <property type="entry name" value="DD-peptidase/beta-lactamase superfamily"/>
    <property type="match status" value="1"/>
</dbReference>
<dbReference type="GO" id="GO:0008658">
    <property type="term" value="F:penicillin binding"/>
    <property type="evidence" value="ECO:0007669"/>
    <property type="project" value="InterPro"/>
</dbReference>
<evidence type="ECO:0000256" key="2">
    <source>
        <dbReference type="ARBA" id="ARBA00004236"/>
    </source>
</evidence>
<comment type="caution">
    <text evidence="16">The sequence shown here is derived from an EMBL/GenBank/DDBJ whole genome shotgun (WGS) entry which is preliminary data.</text>
</comment>
<evidence type="ECO:0000256" key="13">
    <source>
        <dbReference type="SAM" id="Phobius"/>
    </source>
</evidence>
<evidence type="ECO:0000256" key="3">
    <source>
        <dbReference type="ARBA" id="ARBA00022475"/>
    </source>
</evidence>
<dbReference type="SUPFAM" id="SSF56519">
    <property type="entry name" value="Penicillin binding protein dimerisation domain"/>
    <property type="match status" value="1"/>
</dbReference>
<keyword evidence="4" id="KW-0997">Cell inner membrane</keyword>
<evidence type="ECO:0000256" key="9">
    <source>
        <dbReference type="ARBA" id="ARBA00022984"/>
    </source>
</evidence>
<keyword evidence="7" id="KW-0378">Hydrolase</keyword>
<sequence>MEENIKKFKAIRNIIIAGFIIIILASARLQIIEGKKYFRLSEKNRIRQTVIPAPRGKIFDRNGIEIANTRPGFYVSVIPSIVDKAALTELTHILGIKEKTVREKFKSEKNPFMPVKIAHDISYSQLSIIEENMDRLKGVEVAVEPLRNYPYGELFCHVLGYVGEITNLEIKKYENYSINDYIGRMGIEEYYENTLKGINGVEYIEVDARGREIGKLAEKRPVPFIPGKDLHTTLDCALTESVAVYLADYKKAACVCLDPRNGEVLVLYSKPGFDPNLFVHGLQEEEWKILNTTPDAPMYNRAIMSCYPAGSTFKPFIALAALDSKMITPDKSFSPCWGKYRLGRRIFKCWKIHGKLDLYGAIIKSCDIYFYQLGAFIGIDTIASRAKEAGFGRKTGIDIPNEKNGCLPDRTWFEKHYGKNWTEGHLFNLSIGQGDLLVTPLQLACAFTLFANNGEIPTPHINKELKPQYHKTSFSKEALEVVKEALGGVVLSGTGQLARIKDCEICGKTGTIQNPHGEDHSLFIGYAPKERPEILVCIFIENAGHGGSVAAPIAGKIIKAYLKTKSTYAKEN</sequence>
<proteinExistence type="predicted"/>
<dbReference type="Pfam" id="PF03717">
    <property type="entry name" value="PBP_dimer"/>
    <property type="match status" value="1"/>
</dbReference>
<dbReference type="Gene3D" id="3.90.1310.10">
    <property type="entry name" value="Penicillin-binding protein 2a (Domain 2)"/>
    <property type="match status" value="1"/>
</dbReference>
<dbReference type="InterPro" id="IPR012338">
    <property type="entry name" value="Beta-lactam/transpept-like"/>
</dbReference>
<dbReference type="GO" id="GO:0009002">
    <property type="term" value="F:serine-type D-Ala-D-Ala carboxypeptidase activity"/>
    <property type="evidence" value="ECO:0007669"/>
    <property type="project" value="InterPro"/>
</dbReference>
<keyword evidence="8" id="KW-0133">Cell shape</keyword>
<evidence type="ECO:0000256" key="1">
    <source>
        <dbReference type="ARBA" id="ARBA00004167"/>
    </source>
</evidence>
<evidence type="ECO:0000313" key="17">
    <source>
        <dbReference type="Proteomes" id="UP000885826"/>
    </source>
</evidence>
<comment type="subcellular location">
    <subcellularLocation>
        <location evidence="2">Cell membrane</location>
    </subcellularLocation>
    <subcellularLocation>
        <location evidence="1">Membrane</location>
        <topology evidence="1">Single-pass membrane protein</topology>
    </subcellularLocation>
</comment>
<name>A0A9C9EMY4_UNCW3</name>
<reference evidence="16" key="1">
    <citation type="journal article" date="2020" name="mSystems">
        <title>Genome- and Community-Level Interaction Insights into Carbon Utilization and Element Cycling Functions of Hydrothermarchaeota in Hydrothermal Sediment.</title>
        <authorList>
            <person name="Zhou Z."/>
            <person name="Liu Y."/>
            <person name="Xu W."/>
            <person name="Pan J."/>
            <person name="Luo Z.H."/>
            <person name="Li M."/>
        </authorList>
    </citation>
    <scope>NUCLEOTIDE SEQUENCE</scope>
    <source>
        <strain evidence="16">HyVt-388</strain>
    </source>
</reference>
<evidence type="ECO:0000256" key="10">
    <source>
        <dbReference type="ARBA" id="ARBA00022989"/>
    </source>
</evidence>
<keyword evidence="5" id="KW-0645">Protease</keyword>
<evidence type="ECO:0000256" key="7">
    <source>
        <dbReference type="ARBA" id="ARBA00022801"/>
    </source>
</evidence>
<dbReference type="InterPro" id="IPR050515">
    <property type="entry name" value="Beta-lactam/transpept"/>
</dbReference>
<evidence type="ECO:0000259" key="15">
    <source>
        <dbReference type="Pfam" id="PF03717"/>
    </source>
</evidence>
<dbReference type="PANTHER" id="PTHR30627">
    <property type="entry name" value="PEPTIDOGLYCAN D,D-TRANSPEPTIDASE"/>
    <property type="match status" value="1"/>
</dbReference>
<dbReference type="GO" id="GO:0009252">
    <property type="term" value="P:peptidoglycan biosynthetic process"/>
    <property type="evidence" value="ECO:0007669"/>
    <property type="project" value="UniProtKB-KW"/>
</dbReference>
<organism evidence="16 17">
    <name type="scientific">candidate division WOR-3 bacterium</name>
    <dbReference type="NCBI Taxonomy" id="2052148"/>
    <lineage>
        <taxon>Bacteria</taxon>
        <taxon>Bacteria division WOR-3</taxon>
    </lineage>
</organism>
<evidence type="ECO:0000313" key="16">
    <source>
        <dbReference type="EMBL" id="HEC78321.1"/>
    </source>
</evidence>
<dbReference type="GO" id="GO:0071555">
    <property type="term" value="P:cell wall organization"/>
    <property type="evidence" value="ECO:0007669"/>
    <property type="project" value="UniProtKB-KW"/>
</dbReference>
<dbReference type="AlphaFoldDB" id="A0A9C9EMY4"/>
<dbReference type="InterPro" id="IPR001460">
    <property type="entry name" value="PCN-bd_Tpept"/>
</dbReference>
<keyword evidence="10 13" id="KW-1133">Transmembrane helix</keyword>
<evidence type="ECO:0000256" key="6">
    <source>
        <dbReference type="ARBA" id="ARBA00022692"/>
    </source>
</evidence>
<keyword evidence="3" id="KW-1003">Cell membrane</keyword>
<accession>A0A9C9EMY4</accession>
<dbReference type="GO" id="GO:0006508">
    <property type="term" value="P:proteolysis"/>
    <property type="evidence" value="ECO:0007669"/>
    <property type="project" value="UniProtKB-KW"/>
</dbReference>
<dbReference type="GO" id="GO:0071972">
    <property type="term" value="F:peptidoglycan L,D-transpeptidase activity"/>
    <property type="evidence" value="ECO:0007669"/>
    <property type="project" value="TreeGrafter"/>
</dbReference>
<keyword evidence="12" id="KW-0961">Cell wall biogenesis/degradation</keyword>
<keyword evidence="6 13" id="KW-0812">Transmembrane</keyword>
<protein>
    <submittedName>
        <fullName evidence="16">Penicillin-binding protein 2</fullName>
    </submittedName>
</protein>
<dbReference type="SUPFAM" id="SSF56601">
    <property type="entry name" value="beta-lactamase/transpeptidase-like"/>
    <property type="match status" value="1"/>
</dbReference>
<dbReference type="NCBIfam" id="TIGR03423">
    <property type="entry name" value="pbp2_mrdA"/>
    <property type="match status" value="1"/>
</dbReference>
<dbReference type="InterPro" id="IPR036138">
    <property type="entry name" value="PBP_dimer_sf"/>
</dbReference>
<evidence type="ECO:0000256" key="8">
    <source>
        <dbReference type="ARBA" id="ARBA00022960"/>
    </source>
</evidence>
<evidence type="ECO:0000256" key="5">
    <source>
        <dbReference type="ARBA" id="ARBA00022670"/>
    </source>
</evidence>
<dbReference type="Pfam" id="PF00905">
    <property type="entry name" value="Transpeptidase"/>
    <property type="match status" value="1"/>
</dbReference>
<feature type="transmembrane region" description="Helical" evidence="13">
    <location>
        <begin position="12"/>
        <end position="31"/>
    </location>
</feature>